<evidence type="ECO:0008006" key="4">
    <source>
        <dbReference type="Google" id="ProtNLM"/>
    </source>
</evidence>
<dbReference type="InterPro" id="IPR025294">
    <property type="entry name" value="DUF4156"/>
</dbReference>
<gene>
    <name evidence="2" type="ORF">BE17_35765</name>
</gene>
<dbReference type="Pfam" id="PF13698">
    <property type="entry name" value="DUF4156"/>
    <property type="match status" value="1"/>
</dbReference>
<keyword evidence="1" id="KW-0732">Signal</keyword>
<organism evidence="2 3">
    <name type="scientific">Sorangium cellulosum</name>
    <name type="common">Polyangium cellulosum</name>
    <dbReference type="NCBI Taxonomy" id="56"/>
    <lineage>
        <taxon>Bacteria</taxon>
        <taxon>Pseudomonadati</taxon>
        <taxon>Myxococcota</taxon>
        <taxon>Polyangia</taxon>
        <taxon>Polyangiales</taxon>
        <taxon>Polyangiaceae</taxon>
        <taxon>Sorangium</taxon>
    </lineage>
</organism>
<evidence type="ECO:0000256" key="1">
    <source>
        <dbReference type="SAM" id="SignalP"/>
    </source>
</evidence>
<evidence type="ECO:0000313" key="3">
    <source>
        <dbReference type="Proteomes" id="UP000075635"/>
    </source>
</evidence>
<dbReference type="EMBL" id="JEMB01003008">
    <property type="protein sequence ID" value="KYF76468.1"/>
    <property type="molecule type" value="Genomic_DNA"/>
</dbReference>
<protein>
    <recommendedName>
        <fullName evidence="4">DUF4156 domain-containing protein</fullName>
    </recommendedName>
</protein>
<feature type="chain" id="PRO_5007567676" description="DUF4156 domain-containing protein" evidence="1">
    <location>
        <begin position="24"/>
        <end position="130"/>
    </location>
</feature>
<dbReference type="Proteomes" id="UP000075635">
    <property type="component" value="Unassembled WGS sequence"/>
</dbReference>
<evidence type="ECO:0000313" key="2">
    <source>
        <dbReference type="EMBL" id="KYF76468.1"/>
    </source>
</evidence>
<accession>A0A150R9N3</accession>
<dbReference type="AlphaFoldDB" id="A0A150R9N3"/>
<name>A0A150R9N3_SORCE</name>
<reference evidence="2 3" key="1">
    <citation type="submission" date="2014-02" db="EMBL/GenBank/DDBJ databases">
        <title>The small core and large imbalanced accessory genome model reveals a collaborative survival strategy of Sorangium cellulosum strains in nature.</title>
        <authorList>
            <person name="Han K."/>
            <person name="Peng R."/>
            <person name="Blom J."/>
            <person name="Li Y.-Z."/>
        </authorList>
    </citation>
    <scope>NUCLEOTIDE SEQUENCE [LARGE SCALE GENOMIC DNA]</scope>
    <source>
        <strain evidence="2 3">So0011-07</strain>
    </source>
</reference>
<comment type="caution">
    <text evidence="2">The sequence shown here is derived from an EMBL/GenBank/DDBJ whole genome shotgun (WGS) entry which is preliminary data.</text>
</comment>
<sequence length="130" mass="13629">MKTPNYRAFALFLLSCSILPACAAVELNPGAERVIVTKQPAPQGCRFVGTVIGEQGGSLSGKFTSNANLQEGAVNDMKNKAHDLGGNYVVLENTNAGNTISGDRDSISGEQTDVTHMGNTYSCPPQLVGL</sequence>
<feature type="signal peptide" evidence="1">
    <location>
        <begin position="1"/>
        <end position="23"/>
    </location>
</feature>
<proteinExistence type="predicted"/>